<keyword evidence="7 9" id="KW-0511">Multifunctional enzyme</keyword>
<dbReference type="GO" id="GO:0050577">
    <property type="term" value="F:GDP-L-fucose synthase activity"/>
    <property type="evidence" value="ECO:0007669"/>
    <property type="project" value="UniProtKB-UniRule"/>
</dbReference>
<feature type="binding site" evidence="9">
    <location>
        <begin position="13"/>
        <end position="19"/>
    </location>
    <ligand>
        <name>NADP(+)</name>
        <dbReference type="ChEBI" id="CHEBI:58349"/>
    </ligand>
</feature>
<feature type="domain" description="NAD-dependent epimerase/dehydratase" evidence="10">
    <location>
        <begin position="9"/>
        <end position="236"/>
    </location>
</feature>
<comment type="function">
    <text evidence="9">Catalyzes the two-step NADP-dependent conversion of GDP-4-dehydro-6-deoxy-D-mannose to GDP-fucose, involving an epimerase and a reductase reaction.</text>
</comment>
<feature type="active site" description="Proton donor/acceptor" evidence="9">
    <location>
        <position position="139"/>
    </location>
</feature>
<evidence type="ECO:0000256" key="2">
    <source>
        <dbReference type="ARBA" id="ARBA00005959"/>
    </source>
</evidence>
<feature type="binding site" evidence="9">
    <location>
        <begin position="108"/>
        <end position="111"/>
    </location>
    <ligand>
        <name>NADP(+)</name>
        <dbReference type="ChEBI" id="CHEBI:58349"/>
    </ligand>
</feature>
<evidence type="ECO:0000256" key="5">
    <source>
        <dbReference type="ARBA" id="ARBA00023002"/>
    </source>
</evidence>
<name>A0A6A7RQM6_9PROT</name>
<proteinExistence type="inferred from homology"/>
<comment type="caution">
    <text evidence="11">The sequence shown here is derived from an EMBL/GenBank/DDBJ whole genome shotgun (WGS) entry which is preliminary data.</text>
</comment>
<dbReference type="Gene3D" id="3.40.50.720">
    <property type="entry name" value="NAD(P)-binding Rossmann-like Domain"/>
    <property type="match status" value="1"/>
</dbReference>
<dbReference type="Gene3D" id="3.90.25.10">
    <property type="entry name" value="UDP-galactose 4-epimerase, domain 1"/>
    <property type="match status" value="1"/>
</dbReference>
<evidence type="ECO:0000313" key="12">
    <source>
        <dbReference type="Proteomes" id="UP000342300"/>
    </source>
</evidence>
<keyword evidence="6 9" id="KW-0413">Isomerase</keyword>
<evidence type="ECO:0000313" key="11">
    <source>
        <dbReference type="EMBL" id="MQM29857.1"/>
    </source>
</evidence>
<dbReference type="FunFam" id="3.40.50.720:FF:000101">
    <property type="entry name" value="GDP-L-fucose synthase"/>
    <property type="match status" value="1"/>
</dbReference>
<dbReference type="GO" id="GO:0016853">
    <property type="term" value="F:isomerase activity"/>
    <property type="evidence" value="ECO:0007669"/>
    <property type="project" value="UniProtKB-KW"/>
</dbReference>
<feature type="binding site" evidence="9">
    <location>
        <position position="190"/>
    </location>
    <ligand>
        <name>substrate</name>
    </ligand>
</feature>
<feature type="binding site" evidence="9">
    <location>
        <position position="205"/>
    </location>
    <ligand>
        <name>substrate</name>
    </ligand>
</feature>
<reference evidence="11 12" key="1">
    <citation type="submission" date="2017-09" db="EMBL/GenBank/DDBJ databases">
        <title>Metagenomic Analysis Reveals Denitrifying Candidatus Accumulibacter and Flanking Population as a Source of N2O.</title>
        <authorList>
            <person name="Gao H."/>
            <person name="Mao Y."/>
            <person name="Zhao X."/>
            <person name="Liu W.-T."/>
            <person name="Zhang T."/>
            <person name="Wells G."/>
        </authorList>
    </citation>
    <scope>NUCLEOTIDE SEQUENCE [LARGE SCALE GENOMIC DNA]</scope>
    <source>
        <strain evidence="11">CANDO_2_IC</strain>
    </source>
</reference>
<dbReference type="InterPro" id="IPR036291">
    <property type="entry name" value="NAD(P)-bd_dom_sf"/>
</dbReference>
<protein>
    <recommendedName>
        <fullName evidence="3 9">GDP-L-fucose synthase</fullName>
        <ecNumber evidence="3 9">1.1.1.271</ecNumber>
    </recommendedName>
    <alternativeName>
        <fullName evidence="9">GDP-4-keto-6-deoxy-D-mannose-3,5-epimerase-4-reductase</fullName>
    </alternativeName>
</protein>
<feature type="site" description="Important for catalytic activity" evidence="9">
    <location>
        <position position="112"/>
    </location>
</feature>
<dbReference type="GO" id="GO:0042351">
    <property type="term" value="P:'de novo' GDP-L-fucose biosynthetic process"/>
    <property type="evidence" value="ECO:0007669"/>
    <property type="project" value="UniProtKB-UniRule"/>
</dbReference>
<dbReference type="AlphaFoldDB" id="A0A6A7RQM6"/>
<feature type="binding site" evidence="9">
    <location>
        <begin position="166"/>
        <end position="169"/>
    </location>
    <ligand>
        <name>NADP(+)</name>
        <dbReference type="ChEBI" id="CHEBI:58349"/>
    </ligand>
</feature>
<feature type="binding site" evidence="9">
    <location>
        <position position="281"/>
    </location>
    <ligand>
        <name>substrate</name>
    </ligand>
</feature>
<comment type="catalytic activity">
    <reaction evidence="8 9">
        <text>GDP-beta-L-fucose + NADP(+) = GDP-4-dehydro-alpha-D-rhamnose + NADPH + H(+)</text>
        <dbReference type="Rhea" id="RHEA:18885"/>
        <dbReference type="ChEBI" id="CHEBI:15378"/>
        <dbReference type="ChEBI" id="CHEBI:57273"/>
        <dbReference type="ChEBI" id="CHEBI:57783"/>
        <dbReference type="ChEBI" id="CHEBI:57964"/>
        <dbReference type="ChEBI" id="CHEBI:58349"/>
        <dbReference type="EC" id="1.1.1.271"/>
    </reaction>
</comment>
<dbReference type="InterPro" id="IPR028614">
    <property type="entry name" value="GDP_fucose/colitose_synth"/>
</dbReference>
<dbReference type="PANTHER" id="PTHR43238:SF1">
    <property type="entry name" value="GDP-L-FUCOSE SYNTHASE"/>
    <property type="match status" value="1"/>
</dbReference>
<dbReference type="CDD" id="cd05239">
    <property type="entry name" value="GDP_FS_SDR_e"/>
    <property type="match status" value="1"/>
</dbReference>
<dbReference type="SUPFAM" id="SSF51735">
    <property type="entry name" value="NAD(P)-binding Rossmann-fold domains"/>
    <property type="match status" value="1"/>
</dbReference>
<sequence>MERDLQQHIFIAGHRGMVGSAIVRHLEMLGYRNFVVRTHAELDLTHQAEVDALFRTEKIDQVYLASAKVGGIHANNTYPAEFIYDNLLIECNIIHGAHKAGVDKLMFLGSSCIYPREATQPMREDALLTGVLEPTNEPYAIAKIAGIKLCESYNRQYGRDYRSVMPTNLYGPNDNFHPENSHVIPAMMRRFHEAVQDGAEEVVVWGSGTPMREFLHVDDMAAATVHVMELEKANWQAHTLPMQSHINVGTGMDCTIRELAETLAQVTGFCGRLVFDASKPDGTPRKLMDVSRLKALGWQSGICLEAGLRETYGWFVANQERFRR</sequence>
<feature type="binding site" evidence="9">
    <location>
        <position position="212"/>
    </location>
    <ligand>
        <name>substrate</name>
    </ligand>
</feature>
<dbReference type="EC" id="1.1.1.271" evidence="3 9"/>
<accession>A0A6A7RQM6</accession>
<evidence type="ECO:0000256" key="1">
    <source>
        <dbReference type="ARBA" id="ARBA00004883"/>
    </source>
</evidence>
<dbReference type="UniPathway" id="UPA00128">
    <property type="reaction ID" value="UER00191"/>
</dbReference>
<evidence type="ECO:0000256" key="8">
    <source>
        <dbReference type="ARBA" id="ARBA00051935"/>
    </source>
</evidence>
<gene>
    <name evidence="9" type="primary">fcl</name>
    <name evidence="11" type="ORF">CRU78_04605</name>
</gene>
<evidence type="ECO:0000256" key="6">
    <source>
        <dbReference type="ARBA" id="ARBA00023235"/>
    </source>
</evidence>
<dbReference type="PANTHER" id="PTHR43238">
    <property type="entry name" value="GDP-L-FUCOSE SYNTHASE"/>
    <property type="match status" value="1"/>
</dbReference>
<dbReference type="EMBL" id="PDHS01000097">
    <property type="protein sequence ID" value="MQM29857.1"/>
    <property type="molecule type" value="Genomic_DNA"/>
</dbReference>
<evidence type="ECO:0000256" key="3">
    <source>
        <dbReference type="ARBA" id="ARBA00012371"/>
    </source>
</evidence>
<keyword evidence="4 9" id="KW-0521">NADP</keyword>
<feature type="site" description="Important for catalytic activity" evidence="9">
    <location>
        <position position="110"/>
    </location>
</feature>
<dbReference type="Proteomes" id="UP000342300">
    <property type="component" value="Unassembled WGS sequence"/>
</dbReference>
<evidence type="ECO:0000256" key="4">
    <source>
        <dbReference type="ARBA" id="ARBA00022857"/>
    </source>
</evidence>
<comment type="similarity">
    <text evidence="2 9">Belongs to the NAD(P)-dependent epimerase/dehydratase family. Fucose synthase subfamily.</text>
</comment>
<comment type="pathway">
    <text evidence="1 9">Nucleotide-sugar biosynthesis; GDP-L-fucose biosynthesis via de novo pathway; GDP-L-fucose from GDP-alpha-D-mannose: step 2/2.</text>
</comment>
<evidence type="ECO:0000256" key="7">
    <source>
        <dbReference type="ARBA" id="ARBA00023268"/>
    </source>
</evidence>
<feature type="binding site" evidence="9">
    <location>
        <position position="182"/>
    </location>
    <ligand>
        <name>NADP(+)</name>
        <dbReference type="ChEBI" id="CHEBI:58349"/>
    </ligand>
</feature>
<organism evidence="11 12">
    <name type="scientific">Candidatus Accumulibacter phosphatis</name>
    <dbReference type="NCBI Taxonomy" id="327160"/>
    <lineage>
        <taxon>Bacteria</taxon>
        <taxon>Pseudomonadati</taxon>
        <taxon>Pseudomonadota</taxon>
        <taxon>Betaproteobacteria</taxon>
        <taxon>Candidatus Accumulibacter</taxon>
    </lineage>
</organism>
<dbReference type="GO" id="GO:0070401">
    <property type="term" value="F:NADP+ binding"/>
    <property type="evidence" value="ECO:0007669"/>
    <property type="project" value="UniProtKB-UniRule"/>
</dbReference>
<dbReference type="Pfam" id="PF01370">
    <property type="entry name" value="Epimerase"/>
    <property type="match status" value="1"/>
</dbReference>
<dbReference type="HAMAP" id="MF_00956">
    <property type="entry name" value="GDP_fucose_synth"/>
    <property type="match status" value="1"/>
</dbReference>
<dbReference type="InterPro" id="IPR001509">
    <property type="entry name" value="Epimerase_deHydtase"/>
</dbReference>
<evidence type="ECO:0000259" key="10">
    <source>
        <dbReference type="Pfam" id="PF01370"/>
    </source>
</evidence>
<keyword evidence="5 9" id="KW-0560">Oxidoreductase</keyword>
<feature type="binding site" evidence="9">
    <location>
        <position position="143"/>
    </location>
    <ligand>
        <name>NADP(+)</name>
        <dbReference type="ChEBI" id="CHEBI:58349"/>
    </ligand>
</feature>
<evidence type="ECO:0000256" key="9">
    <source>
        <dbReference type="HAMAP-Rule" id="MF_00956"/>
    </source>
</evidence>